<keyword evidence="3" id="KW-1185">Reference proteome</keyword>
<sequence>MTARLRESRDQGFTLVELLVAMVLTSVIGALLLGAALGARKVTDDARLNSELTADVRRAMERLVRELRQAGTLLQVDLPATPTAPTAITFWADFDNDGHQDFDAADPEVLTYRYTPATGQITLTVNDAGGHAVTTPILAENVTRFTLSLRSSQWQYDRNADGVVDWSEIDATPAPIGNQNGKPDGAELARIDSVVLEVAVFRGGRKQEYRTQVDFRNRHIA</sequence>
<organism evidence="2 3">
    <name type="scientific">Sporichthya brevicatena</name>
    <dbReference type="NCBI Taxonomy" id="171442"/>
    <lineage>
        <taxon>Bacteria</taxon>
        <taxon>Bacillati</taxon>
        <taxon>Actinomycetota</taxon>
        <taxon>Actinomycetes</taxon>
        <taxon>Sporichthyales</taxon>
        <taxon>Sporichthyaceae</taxon>
        <taxon>Sporichthya</taxon>
    </lineage>
</organism>
<dbReference type="PROSITE" id="PS00018">
    <property type="entry name" value="EF_HAND_1"/>
    <property type="match status" value="1"/>
</dbReference>
<keyword evidence="1" id="KW-0812">Transmembrane</keyword>
<dbReference type="Pfam" id="PF07963">
    <property type="entry name" value="N_methyl"/>
    <property type="match status" value="1"/>
</dbReference>
<gene>
    <name evidence="2" type="ORF">GCM10009547_44610</name>
</gene>
<keyword evidence="1" id="KW-0472">Membrane</keyword>
<dbReference type="SUPFAM" id="SSF54523">
    <property type="entry name" value="Pili subunits"/>
    <property type="match status" value="1"/>
</dbReference>
<evidence type="ECO:0000313" key="3">
    <source>
        <dbReference type="Proteomes" id="UP001500957"/>
    </source>
</evidence>
<keyword evidence="1" id="KW-1133">Transmembrane helix</keyword>
<dbReference type="InterPro" id="IPR028994">
    <property type="entry name" value="Integrin_alpha_N"/>
</dbReference>
<comment type="caution">
    <text evidence="2">The sequence shown here is derived from an EMBL/GenBank/DDBJ whole genome shotgun (WGS) entry which is preliminary data.</text>
</comment>
<protein>
    <recommendedName>
        <fullName evidence="4">Prepilin-type N-terminal cleavage/methylation domain-containing protein</fullName>
    </recommendedName>
</protein>
<accession>A0ABN1HAP1</accession>
<proteinExistence type="predicted"/>
<reference evidence="2 3" key="1">
    <citation type="journal article" date="2019" name="Int. J. Syst. Evol. Microbiol.">
        <title>The Global Catalogue of Microorganisms (GCM) 10K type strain sequencing project: providing services to taxonomists for standard genome sequencing and annotation.</title>
        <authorList>
            <consortium name="The Broad Institute Genomics Platform"/>
            <consortium name="The Broad Institute Genome Sequencing Center for Infectious Disease"/>
            <person name="Wu L."/>
            <person name="Ma J."/>
        </authorList>
    </citation>
    <scope>NUCLEOTIDE SEQUENCE [LARGE SCALE GENOMIC DNA]</scope>
    <source>
        <strain evidence="2 3">JCM 10671</strain>
    </source>
</reference>
<dbReference type="EMBL" id="BAAAHE010000049">
    <property type="protein sequence ID" value="GAA0635540.1"/>
    <property type="molecule type" value="Genomic_DNA"/>
</dbReference>
<dbReference type="PROSITE" id="PS00409">
    <property type="entry name" value="PROKAR_NTER_METHYL"/>
    <property type="match status" value="1"/>
</dbReference>
<dbReference type="RefSeq" id="WP_344608975.1">
    <property type="nucleotide sequence ID" value="NZ_BAAAHE010000049.1"/>
</dbReference>
<evidence type="ECO:0008006" key="4">
    <source>
        <dbReference type="Google" id="ProtNLM"/>
    </source>
</evidence>
<feature type="transmembrane region" description="Helical" evidence="1">
    <location>
        <begin position="12"/>
        <end position="37"/>
    </location>
</feature>
<dbReference type="Proteomes" id="UP001500957">
    <property type="component" value="Unassembled WGS sequence"/>
</dbReference>
<evidence type="ECO:0000256" key="1">
    <source>
        <dbReference type="SAM" id="Phobius"/>
    </source>
</evidence>
<name>A0ABN1HAP1_9ACTN</name>
<dbReference type="InterPro" id="IPR012902">
    <property type="entry name" value="N_methyl_site"/>
</dbReference>
<dbReference type="NCBIfam" id="TIGR02532">
    <property type="entry name" value="IV_pilin_GFxxxE"/>
    <property type="match status" value="1"/>
</dbReference>
<dbReference type="SUPFAM" id="SSF69318">
    <property type="entry name" value="Integrin alpha N-terminal domain"/>
    <property type="match status" value="1"/>
</dbReference>
<evidence type="ECO:0000313" key="2">
    <source>
        <dbReference type="EMBL" id="GAA0635540.1"/>
    </source>
</evidence>
<dbReference type="InterPro" id="IPR018247">
    <property type="entry name" value="EF_Hand_1_Ca_BS"/>
</dbReference>
<dbReference type="Gene3D" id="3.30.700.10">
    <property type="entry name" value="Glycoprotein, Type 4 Pilin"/>
    <property type="match status" value="1"/>
</dbReference>
<dbReference type="InterPro" id="IPR045584">
    <property type="entry name" value="Pilin-like"/>
</dbReference>